<name>A0AA39WBQ9_9PEZI</name>
<keyword evidence="3" id="KW-1185">Reference proteome</keyword>
<evidence type="ECO:0000256" key="1">
    <source>
        <dbReference type="SAM" id="MobiDB-lite"/>
    </source>
</evidence>
<comment type="caution">
    <text evidence="2">The sequence shown here is derived from an EMBL/GenBank/DDBJ whole genome shotgun (WGS) entry which is preliminary data.</text>
</comment>
<reference evidence="2" key="1">
    <citation type="submission" date="2023-06" db="EMBL/GenBank/DDBJ databases">
        <title>Genome-scale phylogeny and comparative genomics of the fungal order Sordariales.</title>
        <authorList>
            <consortium name="Lawrence Berkeley National Laboratory"/>
            <person name="Hensen N."/>
            <person name="Bonometti L."/>
            <person name="Westerberg I."/>
            <person name="Brannstrom I.O."/>
            <person name="Guillou S."/>
            <person name="Cros-Aarteil S."/>
            <person name="Calhoun S."/>
            <person name="Haridas S."/>
            <person name="Kuo A."/>
            <person name="Mondo S."/>
            <person name="Pangilinan J."/>
            <person name="Riley R."/>
            <person name="LaButti K."/>
            <person name="Andreopoulos B."/>
            <person name="Lipzen A."/>
            <person name="Chen C."/>
            <person name="Yanf M."/>
            <person name="Daum C."/>
            <person name="Ng V."/>
            <person name="Clum A."/>
            <person name="Steindorff A."/>
            <person name="Ohm R."/>
            <person name="Martin F."/>
            <person name="Silar P."/>
            <person name="Natvig D."/>
            <person name="Lalanne C."/>
            <person name="Gautier V."/>
            <person name="Ament-velasquez S.L."/>
            <person name="Kruys A."/>
            <person name="Hutchinson M.I."/>
            <person name="Powell A.J."/>
            <person name="Barry K."/>
            <person name="Miller A.N."/>
            <person name="Grigoriev I.V."/>
            <person name="Debuchy R."/>
            <person name="Gladieux P."/>
            <person name="Thoren M.H."/>
            <person name="Johannesson H."/>
        </authorList>
    </citation>
    <scope>NUCLEOTIDE SEQUENCE</scope>
    <source>
        <strain evidence="2">SMH3391-2</strain>
    </source>
</reference>
<gene>
    <name evidence="2" type="ORF">B0T17DRAFT_511254</name>
</gene>
<dbReference type="Proteomes" id="UP001174934">
    <property type="component" value="Unassembled WGS sequence"/>
</dbReference>
<accession>A0AA39WBQ9</accession>
<dbReference type="AlphaFoldDB" id="A0AA39WBQ9"/>
<dbReference type="EMBL" id="JAULSR010000008">
    <property type="protein sequence ID" value="KAK0612883.1"/>
    <property type="molecule type" value="Genomic_DNA"/>
</dbReference>
<evidence type="ECO:0000313" key="2">
    <source>
        <dbReference type="EMBL" id="KAK0612883.1"/>
    </source>
</evidence>
<feature type="region of interest" description="Disordered" evidence="1">
    <location>
        <begin position="258"/>
        <end position="300"/>
    </location>
</feature>
<evidence type="ECO:0000313" key="3">
    <source>
        <dbReference type="Proteomes" id="UP001174934"/>
    </source>
</evidence>
<sequence length="300" mass="33231">MAWMLDRISLLQLLKTTIRRNRSHFTELQLARNGFGDAAPKKQPKSFSIVSLASRASFTESDFYPSILYGRQCVYPLSGYLVLVSRETGRNSHSRRQRKLVAGANSARKPGFGFLIFYLLNPHPQQLATFFSTRGASPSSFTGHCGVSGITCLAHTDNRCAKYYLQWMFTRTGHVQHLQPTSTASSRSQSNNVCSAVHTLLIATYQQRKVLSPYFWCLASHPVEEPVFPSPSQTHTHKAGYCRSPLFKAIGGLAAPPHLRSSKRQVPWPGGFTPDSRSTLSTSCDGSGGAQPLRDRTSSF</sequence>
<protein>
    <submittedName>
        <fullName evidence="2">Uncharacterized protein</fullName>
    </submittedName>
</protein>
<feature type="compositionally biased region" description="Polar residues" evidence="1">
    <location>
        <begin position="275"/>
        <end position="285"/>
    </location>
</feature>
<proteinExistence type="predicted"/>
<organism evidence="2 3">
    <name type="scientific">Bombardia bombarda</name>
    <dbReference type="NCBI Taxonomy" id="252184"/>
    <lineage>
        <taxon>Eukaryota</taxon>
        <taxon>Fungi</taxon>
        <taxon>Dikarya</taxon>
        <taxon>Ascomycota</taxon>
        <taxon>Pezizomycotina</taxon>
        <taxon>Sordariomycetes</taxon>
        <taxon>Sordariomycetidae</taxon>
        <taxon>Sordariales</taxon>
        <taxon>Lasiosphaeriaceae</taxon>
        <taxon>Bombardia</taxon>
    </lineage>
</organism>